<keyword evidence="13" id="KW-0602">Photosynthesis</keyword>
<dbReference type="AlphaFoldDB" id="A0A286QHG0"/>
<dbReference type="GO" id="GO:0009512">
    <property type="term" value="C:cytochrome b6f complex"/>
    <property type="evidence" value="ECO:0007669"/>
    <property type="project" value="InterPro"/>
</dbReference>
<proteinExistence type="inferred from homology"/>
<evidence type="ECO:0000256" key="5">
    <source>
        <dbReference type="ARBA" id="ARBA00022448"/>
    </source>
</evidence>
<sequence length="29" mass="3148">MDLISITWAASMVTFTFSSSPVVWGRSGL</sequence>
<protein>
    <recommendedName>
        <fullName evidence="4 13">Cytochrome b6-f complex subunit 8</fullName>
    </recommendedName>
    <alternativeName>
        <fullName evidence="11 13">Cytochrome b6-f complex subunit PetN</fullName>
    </alternativeName>
    <alternativeName>
        <fullName evidence="12 13">Cytochrome b6-f complex subunit VIII</fullName>
    </alternativeName>
</protein>
<evidence type="ECO:0000256" key="8">
    <source>
        <dbReference type="ARBA" id="ARBA00022989"/>
    </source>
</evidence>
<dbReference type="GO" id="GO:0009055">
    <property type="term" value="F:electron transfer activity"/>
    <property type="evidence" value="ECO:0007669"/>
    <property type="project" value="UniProtKB-UniRule"/>
</dbReference>
<dbReference type="GO" id="GO:0015979">
    <property type="term" value="P:photosynthesis"/>
    <property type="evidence" value="ECO:0007669"/>
    <property type="project" value="UniProtKB-KW"/>
</dbReference>
<dbReference type="InterPro" id="IPR036143">
    <property type="entry name" value="Cytochr_b6-f_cplx_su8_sf"/>
</dbReference>
<evidence type="ECO:0000256" key="6">
    <source>
        <dbReference type="ARBA" id="ARBA00022692"/>
    </source>
</evidence>
<gene>
    <name evidence="13 15" type="primary">petN</name>
</gene>
<evidence type="ECO:0000256" key="13">
    <source>
        <dbReference type="HAMAP-Rule" id="MF_00395"/>
    </source>
</evidence>
<keyword evidence="5 13" id="KW-0813">Transport</keyword>
<keyword evidence="8 13" id="KW-1133">Transmembrane helix</keyword>
<comment type="similarity">
    <text evidence="3 13">Belongs to the PetN family.</text>
</comment>
<dbReference type="GO" id="GO:0017004">
    <property type="term" value="P:cytochrome complex assembly"/>
    <property type="evidence" value="ECO:0007669"/>
    <property type="project" value="UniProtKB-UniRule"/>
</dbReference>
<comment type="function">
    <text evidence="1 13">Component of the cytochrome b6-f complex, which mediates electron transfer between photosystem II (PSII) and photosystem I (PSI), cyclic electron flow around PSI, and state transitions.</text>
</comment>
<dbReference type="SUPFAM" id="SSF103451">
    <property type="entry name" value="PetN subunit of the cytochrome b6f complex"/>
    <property type="match status" value="1"/>
</dbReference>
<keyword evidence="9 13" id="KW-0472">Membrane</keyword>
<evidence type="ECO:0000256" key="11">
    <source>
        <dbReference type="ARBA" id="ARBA00031459"/>
    </source>
</evidence>
<evidence type="ECO:0000256" key="4">
    <source>
        <dbReference type="ARBA" id="ARBA00021253"/>
    </source>
</evidence>
<dbReference type="InterPro" id="IPR005497">
    <property type="entry name" value="Cytochrome_b6-f_cplx_su8"/>
</dbReference>
<evidence type="ECO:0000256" key="12">
    <source>
        <dbReference type="ARBA" id="ARBA00031982"/>
    </source>
</evidence>
<name>A0A286QHG0_9MONI</name>
<comment type="subunit">
    <text evidence="10 13">The 4 large subunits of the cytochrome b6-f complex are cytochrome b6, subunit IV (17 kDa polypeptide, PetD), cytochrome f and the Rieske protein, while the 4 small subunits are PetG, PetL, PetM and PetN. The complex functions as a dimer.</text>
</comment>
<dbReference type="GO" id="GO:0009535">
    <property type="term" value="C:chloroplast thylakoid membrane"/>
    <property type="evidence" value="ECO:0007669"/>
    <property type="project" value="UniProtKB-SubCell"/>
</dbReference>
<dbReference type="RefSeq" id="YP_009424034.1">
    <property type="nucleotide sequence ID" value="NC_035807.1"/>
</dbReference>
<evidence type="ECO:0000256" key="9">
    <source>
        <dbReference type="ARBA" id="ARBA00023136"/>
    </source>
</evidence>
<evidence type="ECO:0000256" key="1">
    <source>
        <dbReference type="ARBA" id="ARBA00003068"/>
    </source>
</evidence>
<evidence type="ECO:0000256" key="14">
    <source>
        <dbReference type="SAM" id="Phobius"/>
    </source>
</evidence>
<dbReference type="Pfam" id="PF03742">
    <property type="entry name" value="PetN"/>
    <property type="match status" value="1"/>
</dbReference>
<evidence type="ECO:0000256" key="10">
    <source>
        <dbReference type="ARBA" id="ARBA00025834"/>
    </source>
</evidence>
<keyword evidence="15" id="KW-0934">Plastid</keyword>
<reference evidence="15" key="1">
    <citation type="journal article" date="2017" name="Am. J. Bot.">
        <title>Plastome sequences of an ancient fern lineage reveal remarkable changes in gene content and architecture.</title>
        <authorList>
            <person name="Labiak P.H."/>
            <person name="Karol K.G."/>
        </authorList>
    </citation>
    <scope>NUCLEOTIDE SEQUENCE</scope>
</reference>
<keyword evidence="15" id="KW-0150">Chloroplast</keyword>
<evidence type="ECO:0000256" key="2">
    <source>
        <dbReference type="ARBA" id="ARBA00004167"/>
    </source>
</evidence>
<comment type="subcellular location">
    <subcellularLocation>
        <location evidence="2">Membrane</location>
        <topology evidence="2">Single-pass membrane protein</topology>
    </subcellularLocation>
    <subcellularLocation>
        <location evidence="13">Plastid</location>
        <location evidence="13">Chloroplast thylakoid membrane</location>
        <topology evidence="13">Single-pass membrane protein</topology>
    </subcellularLocation>
</comment>
<keyword evidence="7 13" id="KW-0249">Electron transport</keyword>
<geneLocation type="chloroplast" evidence="15"/>
<keyword evidence="13" id="KW-0793">Thylakoid</keyword>
<evidence type="ECO:0000256" key="7">
    <source>
        <dbReference type="ARBA" id="ARBA00022982"/>
    </source>
</evidence>
<evidence type="ECO:0000313" key="15">
    <source>
        <dbReference type="EMBL" id="APT66047.1"/>
    </source>
</evidence>
<organism evidence="15">
    <name type="scientific">Schizaea elegans</name>
    <dbReference type="NCBI Taxonomy" id="180990"/>
    <lineage>
        <taxon>Eukaryota</taxon>
        <taxon>Viridiplantae</taxon>
        <taxon>Streptophyta</taxon>
        <taxon>Embryophyta</taxon>
        <taxon>Tracheophyta</taxon>
        <taxon>Polypodiopsida</taxon>
        <taxon>Polypodiidae</taxon>
        <taxon>Schizaeales</taxon>
        <taxon>Schizaeaceae</taxon>
        <taxon>Schizaea</taxon>
    </lineage>
</organism>
<accession>A0A286QHG0</accession>
<dbReference type="EMBL" id="KX258660">
    <property type="protein sequence ID" value="APT66047.1"/>
    <property type="molecule type" value="Genomic_DNA"/>
</dbReference>
<feature type="transmembrane region" description="Helical" evidence="14">
    <location>
        <begin position="6"/>
        <end position="24"/>
    </location>
</feature>
<dbReference type="GeneID" id="33944255"/>
<dbReference type="HAMAP" id="MF_00395">
    <property type="entry name" value="Cytb6_f_PetN"/>
    <property type="match status" value="1"/>
</dbReference>
<keyword evidence="6 13" id="KW-0812">Transmembrane</keyword>
<evidence type="ECO:0000256" key="3">
    <source>
        <dbReference type="ARBA" id="ARBA00010969"/>
    </source>
</evidence>